<feature type="binding site" evidence="5">
    <location>
        <position position="100"/>
    </location>
    <ligand>
        <name>substrate</name>
    </ligand>
</feature>
<comment type="caution">
    <text evidence="8">The sequence shown here is derived from an EMBL/GenBank/DDBJ whole genome shotgun (WGS) entry which is preliminary data.</text>
</comment>
<dbReference type="Gene3D" id="3.20.20.100">
    <property type="entry name" value="NADP-dependent oxidoreductase domain"/>
    <property type="match status" value="1"/>
</dbReference>
<dbReference type="InterPro" id="IPR020471">
    <property type="entry name" value="AKR"/>
</dbReference>
<dbReference type="FunFam" id="3.20.20.100:FF:000002">
    <property type="entry name" value="2,5-diketo-D-gluconic acid reductase A"/>
    <property type="match status" value="1"/>
</dbReference>
<protein>
    <submittedName>
        <fullName evidence="8">Aldo/keto reductase</fullName>
    </submittedName>
</protein>
<dbReference type="PRINTS" id="PR00069">
    <property type="entry name" value="ALDKETRDTASE"/>
</dbReference>
<proteinExistence type="inferred from homology"/>
<keyword evidence="3" id="KW-0560">Oxidoreductase</keyword>
<dbReference type="PANTHER" id="PTHR43827:SF3">
    <property type="entry name" value="NADP-DEPENDENT OXIDOREDUCTASE DOMAIN-CONTAINING PROTEIN"/>
    <property type="match status" value="1"/>
</dbReference>
<name>A0AAE3BBX2_RHOHA</name>
<sequence>MIRDDLPPMGLGTWPLVGAEATEAVLAGIDAGYRQIDTASIYGNEDAVGAALAQSGVPRGDLFVTTKLRGNDQVSGDIRGALEASLDRLGLERLDLYLIHWPLPRIDRYVATFEAMLSCRDAGLVRYVGVSNFLGHHLRRVVAETGEVPAVNQIQMDPSLTRTPMREVNDELGVLTQSWSPLGRGDVLGDPVVLEIAGRIGCSAAQVILAWHRAKGVVPVVRSADPARQAENLAALSVTLTAPDVAALDSLDRGEGAARDVEREEHF</sequence>
<feature type="site" description="Lowers pKa of active site Tyr" evidence="6">
    <location>
        <position position="67"/>
    </location>
</feature>
<feature type="domain" description="NADP-dependent oxidoreductase" evidence="7">
    <location>
        <begin position="9"/>
        <end position="252"/>
    </location>
</feature>
<dbReference type="PANTHER" id="PTHR43827">
    <property type="entry name" value="2,5-DIKETO-D-GLUCONIC ACID REDUCTASE"/>
    <property type="match status" value="1"/>
</dbReference>
<keyword evidence="2" id="KW-0521">NADP</keyword>
<dbReference type="Pfam" id="PF00248">
    <property type="entry name" value="Aldo_ket_red"/>
    <property type="match status" value="1"/>
</dbReference>
<reference evidence="8" key="1">
    <citation type="submission" date="2019-11" db="EMBL/GenBank/DDBJ databases">
        <title>Spread of Macrolides and rifampicin resistant Rhodococcus equi in clinical isolates in the USA.</title>
        <authorList>
            <person name="Alvarez-Narvaez S."/>
            <person name="Huber L."/>
            <person name="Cohen N.D."/>
            <person name="Slovis N."/>
            <person name="Greiter M."/>
            <person name="Giguere S."/>
            <person name="Hart K."/>
        </authorList>
    </citation>
    <scope>NUCLEOTIDE SEQUENCE</scope>
    <source>
        <strain evidence="8">Lh_5</strain>
    </source>
</reference>
<comment type="similarity">
    <text evidence="1">Belongs to the aldo/keto reductase family.</text>
</comment>
<gene>
    <name evidence="8" type="ORF">GS551_19445</name>
</gene>
<evidence type="ECO:0000256" key="3">
    <source>
        <dbReference type="ARBA" id="ARBA00023002"/>
    </source>
</evidence>
<dbReference type="Proteomes" id="UP000706122">
    <property type="component" value="Unassembled WGS sequence"/>
</dbReference>
<dbReference type="EMBL" id="WUYC01000004">
    <property type="protein sequence ID" value="MBM4716335.1"/>
    <property type="molecule type" value="Genomic_DNA"/>
</dbReference>
<organism evidence="8 9">
    <name type="scientific">Rhodococcus hoagii</name>
    <name type="common">Corynebacterium equii</name>
    <dbReference type="NCBI Taxonomy" id="43767"/>
    <lineage>
        <taxon>Bacteria</taxon>
        <taxon>Bacillati</taxon>
        <taxon>Actinomycetota</taxon>
        <taxon>Actinomycetes</taxon>
        <taxon>Mycobacteriales</taxon>
        <taxon>Nocardiaceae</taxon>
        <taxon>Prescottella</taxon>
    </lineage>
</organism>
<dbReference type="InterPro" id="IPR023210">
    <property type="entry name" value="NADP_OxRdtase_dom"/>
</dbReference>
<dbReference type="InterPro" id="IPR018170">
    <property type="entry name" value="Aldo/ket_reductase_CS"/>
</dbReference>
<dbReference type="GO" id="GO:0016616">
    <property type="term" value="F:oxidoreductase activity, acting on the CH-OH group of donors, NAD or NADP as acceptor"/>
    <property type="evidence" value="ECO:0007669"/>
    <property type="project" value="UniProtKB-ARBA"/>
</dbReference>
<dbReference type="AlphaFoldDB" id="A0AAE3BBX2"/>
<evidence type="ECO:0000256" key="1">
    <source>
        <dbReference type="ARBA" id="ARBA00007905"/>
    </source>
</evidence>
<dbReference type="InterPro" id="IPR036812">
    <property type="entry name" value="NAD(P)_OxRdtase_dom_sf"/>
</dbReference>
<evidence type="ECO:0000313" key="8">
    <source>
        <dbReference type="EMBL" id="MBM4716335.1"/>
    </source>
</evidence>
<evidence type="ECO:0000256" key="6">
    <source>
        <dbReference type="PIRSR" id="PIRSR000097-3"/>
    </source>
</evidence>
<accession>A0AAE3BBX2</accession>
<feature type="active site" description="Proton donor" evidence="4">
    <location>
        <position position="42"/>
    </location>
</feature>
<evidence type="ECO:0000256" key="5">
    <source>
        <dbReference type="PIRSR" id="PIRSR000097-2"/>
    </source>
</evidence>
<dbReference type="SUPFAM" id="SSF51430">
    <property type="entry name" value="NAD(P)-linked oxidoreductase"/>
    <property type="match status" value="1"/>
</dbReference>
<dbReference type="PROSITE" id="PS00063">
    <property type="entry name" value="ALDOKETO_REDUCTASE_3"/>
    <property type="match status" value="1"/>
</dbReference>
<evidence type="ECO:0000256" key="4">
    <source>
        <dbReference type="PIRSR" id="PIRSR000097-1"/>
    </source>
</evidence>
<dbReference type="PROSITE" id="PS00062">
    <property type="entry name" value="ALDOKETO_REDUCTASE_2"/>
    <property type="match status" value="1"/>
</dbReference>
<evidence type="ECO:0000313" key="9">
    <source>
        <dbReference type="Proteomes" id="UP000706122"/>
    </source>
</evidence>
<dbReference type="PIRSF" id="PIRSF000097">
    <property type="entry name" value="AKR"/>
    <property type="match status" value="1"/>
</dbReference>
<evidence type="ECO:0000256" key="2">
    <source>
        <dbReference type="ARBA" id="ARBA00022857"/>
    </source>
</evidence>
<evidence type="ECO:0000259" key="7">
    <source>
        <dbReference type="Pfam" id="PF00248"/>
    </source>
</evidence>